<dbReference type="AlphaFoldDB" id="A0A6I9VVQ2"/>
<dbReference type="Proteomes" id="UP000504615">
    <property type="component" value="Unplaced"/>
</dbReference>
<sequence>MNLSMTTNKKSIVMIQERKEIQIALPIDELAGIKHDNVYISPSHIKFNEAFEGITYRQRMTIKNIGYKSAFVKIRQPNSIAFQVETLKSSIWLSPGLNITTCVTYTFKRTSMLHAIIPIEINGKVFDYHVMSTLASEYISIEPKSIDFGTIDIGYASGFKILTIRNEGNKSTRYMHYSN</sequence>
<evidence type="ECO:0000313" key="2">
    <source>
        <dbReference type="RefSeq" id="XP_011629828.2"/>
    </source>
</evidence>
<organism evidence="1 2">
    <name type="scientific">Pogonomyrmex barbatus</name>
    <name type="common">red harvester ant</name>
    <dbReference type="NCBI Taxonomy" id="144034"/>
    <lineage>
        <taxon>Eukaryota</taxon>
        <taxon>Metazoa</taxon>
        <taxon>Ecdysozoa</taxon>
        <taxon>Arthropoda</taxon>
        <taxon>Hexapoda</taxon>
        <taxon>Insecta</taxon>
        <taxon>Pterygota</taxon>
        <taxon>Neoptera</taxon>
        <taxon>Endopterygota</taxon>
        <taxon>Hymenoptera</taxon>
        <taxon>Apocrita</taxon>
        <taxon>Aculeata</taxon>
        <taxon>Formicoidea</taxon>
        <taxon>Formicidae</taxon>
        <taxon>Myrmicinae</taxon>
        <taxon>Pogonomyrmex</taxon>
    </lineage>
</organism>
<dbReference type="InterPro" id="IPR013783">
    <property type="entry name" value="Ig-like_fold"/>
</dbReference>
<reference evidence="2" key="1">
    <citation type="submission" date="2025-08" db="UniProtKB">
        <authorList>
            <consortium name="RefSeq"/>
        </authorList>
    </citation>
    <scope>IDENTIFICATION</scope>
</reference>
<evidence type="ECO:0000313" key="1">
    <source>
        <dbReference type="Proteomes" id="UP000504615"/>
    </source>
</evidence>
<keyword evidence="1" id="KW-1185">Reference proteome</keyword>
<gene>
    <name evidence="2" type="primary">LOC105422224</name>
</gene>
<protein>
    <submittedName>
        <fullName evidence="2">Uncharacterized protein LOC105422224</fullName>
    </submittedName>
</protein>
<dbReference type="PANTHER" id="PTHR45912">
    <property type="entry name" value="CILIA- AND FLAGELLA-ASSOCIATED PROTEIN 47"/>
    <property type="match status" value="1"/>
</dbReference>
<dbReference type="GO" id="GO:0005929">
    <property type="term" value="C:cilium"/>
    <property type="evidence" value="ECO:0007669"/>
    <property type="project" value="TreeGrafter"/>
</dbReference>
<dbReference type="RefSeq" id="XP_011629828.2">
    <property type="nucleotide sequence ID" value="XM_011631526.2"/>
</dbReference>
<dbReference type="KEGG" id="pbar:105422224"/>
<accession>A0A6I9VVQ2</accession>
<dbReference type="GeneID" id="105422224"/>
<dbReference type="OrthoDB" id="6147874at2759"/>
<proteinExistence type="predicted"/>
<dbReference type="GO" id="GO:0060271">
    <property type="term" value="P:cilium assembly"/>
    <property type="evidence" value="ECO:0007669"/>
    <property type="project" value="TreeGrafter"/>
</dbReference>
<name>A0A6I9VVQ2_9HYME</name>
<dbReference type="PANTHER" id="PTHR45912:SF3">
    <property type="entry name" value="CILIA- AND FLAGELLA-ASSOCIATED PROTEIN 47"/>
    <property type="match status" value="1"/>
</dbReference>
<dbReference type="Gene3D" id="2.60.40.10">
    <property type="entry name" value="Immunoglobulins"/>
    <property type="match status" value="1"/>
</dbReference>